<dbReference type="PANTHER" id="PTHR42811">
    <property type="entry name" value="SERINE ACETYLTRANSFERASE"/>
    <property type="match status" value="1"/>
</dbReference>
<keyword evidence="1" id="KW-0472">Membrane</keyword>
<dbReference type="InterPro" id="IPR011004">
    <property type="entry name" value="Trimer_LpxA-like_sf"/>
</dbReference>
<keyword evidence="1" id="KW-0812">Transmembrane</keyword>
<reference evidence="2 3" key="1">
    <citation type="submission" date="2017-01" db="EMBL/GenBank/DDBJ databases">
        <title>The complete genome sequence of a sulfur-oxidizing marine bacterium Thioclava sp. 25B10_4T.</title>
        <authorList>
            <person name="Liu Y."/>
            <person name="Lai Q."/>
            <person name="Shao Z."/>
        </authorList>
    </citation>
    <scope>NUCLEOTIDE SEQUENCE [LARGE SCALE GENOMIC DNA]</scope>
    <source>
        <strain evidence="2 3">25B10_4</strain>
    </source>
</reference>
<keyword evidence="3" id="KW-1185">Reference proteome</keyword>
<dbReference type="InterPro" id="IPR001451">
    <property type="entry name" value="Hexapep"/>
</dbReference>
<keyword evidence="1" id="KW-1133">Transmembrane helix</keyword>
<sequence length="187" mass="21395">MNALKFAHRILKLAIKIVDYFLFQPILDVFTIIGQLFRGYSFEEWVRYRKLRSNTDLALKLRVAVTRKKTYFMHPHSIVIGTKNIGKYCSFAQNVTVGYKDGFPTLGDHITIYPNSMILGPVKIGSNAIIGFQSVVTTDVPEGQVWAGNPAKYIRHVDPDKDLEPNKYLMVDTSGKVQKMPFIFYTR</sequence>
<evidence type="ECO:0000313" key="3">
    <source>
        <dbReference type="Proteomes" id="UP000185622"/>
    </source>
</evidence>
<organism evidence="2 3">
    <name type="scientific">Thioclava nitratireducens</name>
    <dbReference type="NCBI Taxonomy" id="1915078"/>
    <lineage>
        <taxon>Bacteria</taxon>
        <taxon>Pseudomonadati</taxon>
        <taxon>Pseudomonadota</taxon>
        <taxon>Alphaproteobacteria</taxon>
        <taxon>Rhodobacterales</taxon>
        <taxon>Paracoccaceae</taxon>
        <taxon>Thioclava</taxon>
    </lineage>
</organism>
<name>A0ABN4XA98_9RHOB</name>
<protein>
    <recommendedName>
        <fullName evidence="4">Serine acetyltransferase</fullName>
    </recommendedName>
</protein>
<gene>
    <name evidence="2" type="ORF">BMG03_05255</name>
</gene>
<dbReference type="Proteomes" id="UP000185622">
    <property type="component" value="Chromosome"/>
</dbReference>
<evidence type="ECO:0000256" key="1">
    <source>
        <dbReference type="SAM" id="Phobius"/>
    </source>
</evidence>
<dbReference type="SUPFAM" id="SSF51161">
    <property type="entry name" value="Trimeric LpxA-like enzymes"/>
    <property type="match status" value="1"/>
</dbReference>
<evidence type="ECO:0008006" key="4">
    <source>
        <dbReference type="Google" id="ProtNLM"/>
    </source>
</evidence>
<dbReference type="RefSeq" id="WP_075777151.1">
    <property type="nucleotide sequence ID" value="NZ_CP019437.1"/>
</dbReference>
<dbReference type="EMBL" id="CP019437">
    <property type="protein sequence ID" value="AQS47269.1"/>
    <property type="molecule type" value="Genomic_DNA"/>
</dbReference>
<proteinExistence type="predicted"/>
<feature type="transmembrane region" description="Helical" evidence="1">
    <location>
        <begin position="20"/>
        <end position="40"/>
    </location>
</feature>
<dbReference type="Gene3D" id="2.160.10.10">
    <property type="entry name" value="Hexapeptide repeat proteins"/>
    <property type="match status" value="1"/>
</dbReference>
<evidence type="ECO:0000313" key="2">
    <source>
        <dbReference type="EMBL" id="AQS47269.1"/>
    </source>
</evidence>
<dbReference type="Pfam" id="PF00132">
    <property type="entry name" value="Hexapep"/>
    <property type="match status" value="1"/>
</dbReference>
<accession>A0ABN4XA98</accession>